<name>A0ABV8EF67_9HYPH</name>
<evidence type="ECO:0000313" key="3">
    <source>
        <dbReference type="Proteomes" id="UP001595697"/>
    </source>
</evidence>
<comment type="caution">
    <text evidence="2">The sequence shown here is derived from an EMBL/GenBank/DDBJ whole genome shotgun (WGS) entry which is preliminary data.</text>
</comment>
<evidence type="ECO:0000313" key="2">
    <source>
        <dbReference type="EMBL" id="MFC3970745.1"/>
    </source>
</evidence>
<dbReference type="EMBL" id="JBHSBD010000122">
    <property type="protein sequence ID" value="MFC3970745.1"/>
    <property type="molecule type" value="Genomic_DNA"/>
</dbReference>
<feature type="compositionally biased region" description="Basic and acidic residues" evidence="1">
    <location>
        <begin position="31"/>
        <end position="54"/>
    </location>
</feature>
<protein>
    <submittedName>
        <fullName evidence="2">Uncharacterized protein</fullName>
    </submittedName>
</protein>
<feature type="region of interest" description="Disordered" evidence="1">
    <location>
        <begin position="1"/>
        <end position="54"/>
    </location>
</feature>
<organism evidence="2 3">
    <name type="scientific">Rhizobium lemnae</name>
    <dbReference type="NCBI Taxonomy" id="1214924"/>
    <lineage>
        <taxon>Bacteria</taxon>
        <taxon>Pseudomonadati</taxon>
        <taxon>Pseudomonadota</taxon>
        <taxon>Alphaproteobacteria</taxon>
        <taxon>Hyphomicrobiales</taxon>
        <taxon>Rhizobiaceae</taxon>
        <taxon>Rhizobium/Agrobacterium group</taxon>
        <taxon>Rhizobium</taxon>
    </lineage>
</organism>
<reference evidence="3" key="1">
    <citation type="journal article" date="2019" name="Int. J. Syst. Evol. Microbiol.">
        <title>The Global Catalogue of Microorganisms (GCM) 10K type strain sequencing project: providing services to taxonomists for standard genome sequencing and annotation.</title>
        <authorList>
            <consortium name="The Broad Institute Genomics Platform"/>
            <consortium name="The Broad Institute Genome Sequencing Center for Infectious Disease"/>
            <person name="Wu L."/>
            <person name="Ma J."/>
        </authorList>
    </citation>
    <scope>NUCLEOTIDE SEQUENCE [LARGE SCALE GENOMIC DNA]</scope>
    <source>
        <strain evidence="3">TBRC 5781</strain>
    </source>
</reference>
<dbReference type="RefSeq" id="WP_247261961.1">
    <property type="nucleotide sequence ID" value="NZ_JALJQZ010000031.1"/>
</dbReference>
<proteinExistence type="predicted"/>
<keyword evidence="3" id="KW-1185">Reference proteome</keyword>
<evidence type="ECO:0000256" key="1">
    <source>
        <dbReference type="SAM" id="MobiDB-lite"/>
    </source>
</evidence>
<gene>
    <name evidence="2" type="ORF">ACFOVS_21965</name>
</gene>
<sequence length="54" mass="5927">MDKSSSPAAHNAANEQKTKQEDHGVISAGNDAHKRENASEPQAEEVRGTRQEKR</sequence>
<dbReference type="Proteomes" id="UP001595697">
    <property type="component" value="Unassembled WGS sequence"/>
</dbReference>
<accession>A0ABV8EF67</accession>